<keyword evidence="2" id="KW-1185">Reference proteome</keyword>
<dbReference type="AlphaFoldDB" id="A0A4C2AC96"/>
<evidence type="ECO:0000313" key="2">
    <source>
        <dbReference type="Proteomes" id="UP000299102"/>
    </source>
</evidence>
<reference evidence="1 2" key="1">
    <citation type="journal article" date="2019" name="Commun. Biol.">
        <title>The bagworm genome reveals a unique fibroin gene that provides high tensile strength.</title>
        <authorList>
            <person name="Kono N."/>
            <person name="Nakamura H."/>
            <person name="Ohtoshi R."/>
            <person name="Tomita M."/>
            <person name="Numata K."/>
            <person name="Arakawa K."/>
        </authorList>
    </citation>
    <scope>NUCLEOTIDE SEQUENCE [LARGE SCALE GENOMIC DNA]</scope>
</reference>
<dbReference type="Proteomes" id="UP000299102">
    <property type="component" value="Unassembled WGS sequence"/>
</dbReference>
<sequence>MPPIWGRAVARVEFERWALVTAQKIIHVMYVGRTPAILRAMTLFPASETVLGMSSILIQTLHGGCGLEAGVGIRCPAQS</sequence>
<accession>A0A4C2AC96</accession>
<protein>
    <submittedName>
        <fullName evidence="1">Uncharacterized protein</fullName>
    </submittedName>
</protein>
<gene>
    <name evidence="1" type="ORF">EVAR_99030_1</name>
</gene>
<comment type="caution">
    <text evidence="1">The sequence shown here is derived from an EMBL/GenBank/DDBJ whole genome shotgun (WGS) entry which is preliminary data.</text>
</comment>
<proteinExistence type="predicted"/>
<dbReference type="EMBL" id="BGZK01003105">
    <property type="protein sequence ID" value="GBP98276.1"/>
    <property type="molecule type" value="Genomic_DNA"/>
</dbReference>
<name>A0A4C2AC96_EUMVA</name>
<organism evidence="1 2">
    <name type="scientific">Eumeta variegata</name>
    <name type="common">Bagworm moth</name>
    <name type="synonym">Eumeta japonica</name>
    <dbReference type="NCBI Taxonomy" id="151549"/>
    <lineage>
        <taxon>Eukaryota</taxon>
        <taxon>Metazoa</taxon>
        <taxon>Ecdysozoa</taxon>
        <taxon>Arthropoda</taxon>
        <taxon>Hexapoda</taxon>
        <taxon>Insecta</taxon>
        <taxon>Pterygota</taxon>
        <taxon>Neoptera</taxon>
        <taxon>Endopterygota</taxon>
        <taxon>Lepidoptera</taxon>
        <taxon>Glossata</taxon>
        <taxon>Ditrysia</taxon>
        <taxon>Tineoidea</taxon>
        <taxon>Psychidae</taxon>
        <taxon>Oiketicinae</taxon>
        <taxon>Eumeta</taxon>
    </lineage>
</organism>
<evidence type="ECO:0000313" key="1">
    <source>
        <dbReference type="EMBL" id="GBP98276.1"/>
    </source>
</evidence>